<dbReference type="Proteomes" id="UP001139344">
    <property type="component" value="Unassembled WGS sequence"/>
</dbReference>
<dbReference type="Gene3D" id="1.25.40.10">
    <property type="entry name" value="Tetratricopeptide repeat domain"/>
    <property type="match status" value="2"/>
</dbReference>
<gene>
    <name evidence="3" type="ORF">LU635_15630</name>
</gene>
<comment type="caution">
    <text evidence="3">The sequence shown here is derived from an EMBL/GenBank/DDBJ whole genome shotgun (WGS) entry which is preliminary data.</text>
</comment>
<reference evidence="3" key="1">
    <citation type="submission" date="2021-12" db="EMBL/GenBank/DDBJ databases">
        <title>Description of Gramella crocea sp. nov., a new bacterium isolated from activated sludge.</title>
        <authorList>
            <person name="Zhang X."/>
        </authorList>
    </citation>
    <scope>NUCLEOTIDE SEQUENCE</scope>
    <source>
        <strain evidence="3">YB25</strain>
    </source>
</reference>
<dbReference type="PROSITE" id="PS51257">
    <property type="entry name" value="PROKAR_LIPOPROTEIN"/>
    <property type="match status" value="1"/>
</dbReference>
<dbReference type="InterPro" id="IPR019734">
    <property type="entry name" value="TPR_rpt"/>
</dbReference>
<sequence length="573" mass="65060">MKIKVFMVLLFLVFACKNSENKQEKISIKEPPESKYGCAPQVSDADWYNSDNKAPLFDGLDAVKYPIQTKSAEAQQYFNQGLVLAYGFNHAEAARSFYYATKLDPECAMCYWGYAYVLGPNYNAGMEDDNYQRAYEAIQKAKELGSESEREAALINAMAQRYVKDPVEDRGDLDIAYSQAMKKVHQQYPGDENIAAIYAESLMNLHPWQLFDKQGHPKEWTPEIVGLLEDILKKNPSHPGANHFYIHAVEASNTPERANASAKAFDDGLVPGSGHLVHMPSHVYIRTGEYHKGTIANIRAVEVDSIYVSACHAQGAYPLAYYPHNYHFLAATATLEGNSEWAMIGANKLSEHVHPGLMKEPGWGTLQHYYSIPLYVQVKLGRWNELINSEFKTYDLPYLEAVKSYAQGMAYMANNDLDNANEMLEKLEKLSENKSLEEVSIWEINSVSTLMHIARRVLKAEILANEKKYDESIALLKEAVEIEDSLNYDEPPDWFFSVRHHLGAVQIEAGKYRDAIATYEEDLRRLPKNGWAQHGLRLAYENLNDQQNVNRMDQQIAKSWKGADIEINSSRIK</sequence>
<feature type="repeat" description="TPR" evidence="1">
    <location>
        <begin position="496"/>
        <end position="529"/>
    </location>
</feature>
<dbReference type="InterPro" id="IPR011990">
    <property type="entry name" value="TPR-like_helical_dom_sf"/>
</dbReference>
<evidence type="ECO:0000313" key="4">
    <source>
        <dbReference type="Proteomes" id="UP001139344"/>
    </source>
</evidence>
<evidence type="ECO:0000256" key="1">
    <source>
        <dbReference type="PROSITE-ProRule" id="PRU00339"/>
    </source>
</evidence>
<evidence type="ECO:0000256" key="2">
    <source>
        <dbReference type="SAM" id="Coils"/>
    </source>
</evidence>
<name>A0A9X2A925_9FLAO</name>
<protein>
    <submittedName>
        <fullName evidence="3">Tetratricopeptide repeat protein</fullName>
    </submittedName>
</protein>
<keyword evidence="2" id="KW-0175">Coiled coil</keyword>
<dbReference type="RefSeq" id="WP_240100445.1">
    <property type="nucleotide sequence ID" value="NZ_JAJSON010000027.1"/>
</dbReference>
<feature type="coiled-coil region" evidence="2">
    <location>
        <begin position="410"/>
        <end position="437"/>
    </location>
</feature>
<accession>A0A9X2A925</accession>
<dbReference type="PANTHER" id="PTHR45588">
    <property type="entry name" value="TPR DOMAIN-CONTAINING PROTEIN"/>
    <property type="match status" value="1"/>
</dbReference>
<dbReference type="SMART" id="SM00028">
    <property type="entry name" value="TPR"/>
    <property type="match status" value="4"/>
</dbReference>
<dbReference type="SUPFAM" id="SSF48452">
    <property type="entry name" value="TPR-like"/>
    <property type="match status" value="1"/>
</dbReference>
<dbReference type="EMBL" id="JAJSON010000027">
    <property type="protein sequence ID" value="MCG9973082.1"/>
    <property type="molecule type" value="Genomic_DNA"/>
</dbReference>
<proteinExistence type="predicted"/>
<dbReference type="PROSITE" id="PS50005">
    <property type="entry name" value="TPR"/>
    <property type="match status" value="1"/>
</dbReference>
<dbReference type="AlphaFoldDB" id="A0A9X2A925"/>
<keyword evidence="1" id="KW-0802">TPR repeat</keyword>
<organism evidence="3 4">
    <name type="scientific">Christiangramia crocea</name>
    <dbReference type="NCBI Taxonomy" id="2904124"/>
    <lineage>
        <taxon>Bacteria</taxon>
        <taxon>Pseudomonadati</taxon>
        <taxon>Bacteroidota</taxon>
        <taxon>Flavobacteriia</taxon>
        <taxon>Flavobacteriales</taxon>
        <taxon>Flavobacteriaceae</taxon>
        <taxon>Christiangramia</taxon>
    </lineage>
</organism>
<dbReference type="PANTHER" id="PTHR45588:SF1">
    <property type="entry name" value="WW DOMAIN-CONTAINING PROTEIN"/>
    <property type="match status" value="1"/>
</dbReference>
<evidence type="ECO:0000313" key="3">
    <source>
        <dbReference type="EMBL" id="MCG9973082.1"/>
    </source>
</evidence>
<keyword evidence="4" id="KW-1185">Reference proteome</keyword>